<evidence type="ECO:0008006" key="3">
    <source>
        <dbReference type="Google" id="ProtNLM"/>
    </source>
</evidence>
<dbReference type="AlphaFoldDB" id="E4UW27"/>
<dbReference type="InParanoid" id="E4UW27"/>
<dbReference type="GeneID" id="10028162"/>
<gene>
    <name evidence="1" type="ORF">MGYG_05468</name>
</gene>
<evidence type="ECO:0000313" key="2">
    <source>
        <dbReference type="Proteomes" id="UP000002669"/>
    </source>
</evidence>
<dbReference type="RefSeq" id="XP_003172886.1">
    <property type="nucleotide sequence ID" value="XM_003172838.1"/>
</dbReference>
<sequence length="266" mass="29797">MLKDHDDFEYIILDGHQLREHPCREPLLKLVNKAFYEGGQAVFSGKLSRFESLEELLKSVDDYARCCILFQKTPGQTTSDWTDPVATAVLRPYREEIVGLPDIKPQPVDASGNVLTDRKDTDAKPEYRAQPGPFNGSKGDKRDILSIAVWEPVSVAVKRDPSVLRKGLATRCLALLEADLCSRVKEAKLNTLRQDADGAGHARCEGDPLTIRLRATWEINGEYWSRRGFTPVEVRRVPAGVWGAKVPFRLMTMTKRVSCPSDTDDA</sequence>
<evidence type="ECO:0000313" key="1">
    <source>
        <dbReference type="EMBL" id="EFR02475.1"/>
    </source>
</evidence>
<dbReference type="eggNOG" id="ENOG502SX3Z">
    <property type="taxonomic scope" value="Eukaryota"/>
</dbReference>
<accession>E4UW27</accession>
<dbReference type="HOGENOM" id="CLU_1062419_0_0_1"/>
<dbReference type="OrthoDB" id="3794209at2759"/>
<keyword evidence="2" id="KW-1185">Reference proteome</keyword>
<dbReference type="OMA" id="NDWTDPV"/>
<dbReference type="EMBL" id="DS989825">
    <property type="protein sequence ID" value="EFR02475.1"/>
    <property type="molecule type" value="Genomic_DNA"/>
</dbReference>
<protein>
    <recommendedName>
        <fullName evidence="3">N-acetyltransferase domain-containing protein</fullName>
    </recommendedName>
</protein>
<dbReference type="VEuPathDB" id="FungiDB:MGYG_05468"/>
<proteinExistence type="predicted"/>
<organism evidence="2">
    <name type="scientific">Arthroderma gypseum (strain ATCC MYA-4604 / CBS 118893)</name>
    <name type="common">Microsporum gypseum</name>
    <dbReference type="NCBI Taxonomy" id="535722"/>
    <lineage>
        <taxon>Eukaryota</taxon>
        <taxon>Fungi</taxon>
        <taxon>Dikarya</taxon>
        <taxon>Ascomycota</taxon>
        <taxon>Pezizomycotina</taxon>
        <taxon>Eurotiomycetes</taxon>
        <taxon>Eurotiomycetidae</taxon>
        <taxon>Onygenales</taxon>
        <taxon>Arthrodermataceae</taxon>
        <taxon>Nannizzia</taxon>
    </lineage>
</organism>
<dbReference type="Proteomes" id="UP000002669">
    <property type="component" value="Unassembled WGS sequence"/>
</dbReference>
<name>E4UW27_ARTGP</name>
<reference evidence="2" key="1">
    <citation type="journal article" date="2012" name="MBio">
        <title>Comparative genome analysis of Trichophyton rubrum and related dermatophytes reveals candidate genes involved in infection.</title>
        <authorList>
            <person name="Martinez D.A."/>
            <person name="Oliver B.G."/>
            <person name="Graeser Y."/>
            <person name="Goldberg J.M."/>
            <person name="Li W."/>
            <person name="Martinez-Rossi N.M."/>
            <person name="Monod M."/>
            <person name="Shelest E."/>
            <person name="Barton R.C."/>
            <person name="Birch E."/>
            <person name="Brakhage A.A."/>
            <person name="Chen Z."/>
            <person name="Gurr S.J."/>
            <person name="Heiman D."/>
            <person name="Heitman J."/>
            <person name="Kosti I."/>
            <person name="Rossi A."/>
            <person name="Saif S."/>
            <person name="Samalova M."/>
            <person name="Saunders C.W."/>
            <person name="Shea T."/>
            <person name="Summerbell R.C."/>
            <person name="Xu J."/>
            <person name="Young S."/>
            <person name="Zeng Q."/>
            <person name="Birren B.W."/>
            <person name="Cuomo C.A."/>
            <person name="White T.C."/>
        </authorList>
    </citation>
    <scope>NUCLEOTIDE SEQUENCE [LARGE SCALE GENOMIC DNA]</scope>
    <source>
        <strain evidence="2">ATCC MYA-4604 / CBS 118893</strain>
    </source>
</reference>